<evidence type="ECO:0000313" key="3">
    <source>
        <dbReference type="Proteomes" id="UP000440125"/>
    </source>
</evidence>
<sequence>MNLVDILLKIQNEKNSLDWENLKKEYMEQGEIIKSLEFTVSKIHSIKQELRKCSLNEVSEEYLTIKNYLIKAKNSDNPREIISYINNAYEELKHCLKLSEDIVKEKIQKYKEIIEENNRKLKTYLKIFLTILGESKDLRLFEITDNLEELERNAKESEEEARKIYEELKDKLSRLNIEGKRLEILLSLLDQGQVIITKRNSKDVIELLRFLSEKGIIITVKI</sequence>
<feature type="coiled-coil region" evidence="1">
    <location>
        <begin position="140"/>
        <end position="185"/>
    </location>
</feature>
<evidence type="ECO:0000256" key="1">
    <source>
        <dbReference type="SAM" id="Coils"/>
    </source>
</evidence>
<keyword evidence="1" id="KW-0175">Coiled coil</keyword>
<gene>
    <name evidence="2" type="ORF">D1867_08455</name>
</gene>
<evidence type="ECO:0000313" key="2">
    <source>
        <dbReference type="EMBL" id="MUM65266.1"/>
    </source>
</evidence>
<protein>
    <submittedName>
        <fullName evidence="2">Uncharacterized protein</fullName>
    </submittedName>
</protein>
<dbReference type="EMBL" id="WFIY01000004">
    <property type="protein sequence ID" value="MUM65266.1"/>
    <property type="molecule type" value="Genomic_DNA"/>
</dbReference>
<name>A0A6A9QJA5_ACIIN</name>
<keyword evidence="3" id="KW-1185">Reference proteome</keyword>
<dbReference type="AlphaFoldDB" id="A0A6A9QJA5"/>
<organism evidence="2 3">
    <name type="scientific">Acidianus infernus</name>
    <dbReference type="NCBI Taxonomy" id="12915"/>
    <lineage>
        <taxon>Archaea</taxon>
        <taxon>Thermoproteota</taxon>
        <taxon>Thermoprotei</taxon>
        <taxon>Sulfolobales</taxon>
        <taxon>Sulfolobaceae</taxon>
        <taxon>Acidianus</taxon>
    </lineage>
</organism>
<dbReference type="RefSeq" id="WP_155863752.1">
    <property type="nucleotide sequence ID" value="NZ_JBGTCZ010000089.1"/>
</dbReference>
<accession>A0A6A9QJA5</accession>
<dbReference type="Proteomes" id="UP000440125">
    <property type="component" value="Unassembled WGS sequence"/>
</dbReference>
<comment type="caution">
    <text evidence="2">The sequence shown here is derived from an EMBL/GenBank/DDBJ whole genome shotgun (WGS) entry which is preliminary data.</text>
</comment>
<reference evidence="2 3" key="1">
    <citation type="submission" date="2019-10" db="EMBL/GenBank/DDBJ databases">
        <title>Genome Sequences from Six Type Strain Members of the Archaeal Family Sulfolobaceae: Acidianus ambivalens, Acidianus infernus, Metallosphaera prunae, Stygiolobus azoricus, Sulfolobus metallicus, and Sulfurisphaera ohwakuensis.</title>
        <authorList>
            <person name="Counts J.A."/>
            <person name="Kelly R.M."/>
        </authorList>
    </citation>
    <scope>NUCLEOTIDE SEQUENCE [LARGE SCALE GENOMIC DNA]</scope>
    <source>
        <strain evidence="2 3">DSM 3191</strain>
    </source>
</reference>
<proteinExistence type="predicted"/>
<dbReference type="OrthoDB" id="42456at2157"/>